<comment type="caution">
    <text evidence="2">The sequence shown here is derived from an EMBL/GenBank/DDBJ whole genome shotgun (WGS) entry which is preliminary data.</text>
</comment>
<reference evidence="2 3" key="1">
    <citation type="submission" date="2018-02" db="EMBL/GenBank/DDBJ databases">
        <title>Genomic Encyclopedia of Archaeal and Bacterial Type Strains, Phase II (KMG-II): from individual species to whole genera.</title>
        <authorList>
            <person name="Goeker M."/>
        </authorList>
    </citation>
    <scope>NUCLEOTIDE SEQUENCE [LARGE SCALE GENOMIC DNA]</scope>
    <source>
        <strain evidence="2 3">DSM 3808</strain>
    </source>
</reference>
<name>A0A2S6HSU7_9FIRM</name>
<dbReference type="EMBL" id="PTJA01000005">
    <property type="protein sequence ID" value="PPK80821.1"/>
    <property type="molecule type" value="Genomic_DNA"/>
</dbReference>
<keyword evidence="2" id="KW-0378">Hydrolase</keyword>
<protein>
    <submittedName>
        <fullName evidence="2">Putative ATP-dependent endonuclease of OLD family</fullName>
    </submittedName>
</protein>
<keyword evidence="2" id="KW-0255">Endonuclease</keyword>
<dbReference type="InterPro" id="IPR041685">
    <property type="entry name" value="AAA_GajA/Old/RecF-like"/>
</dbReference>
<keyword evidence="3" id="KW-1185">Reference proteome</keyword>
<dbReference type="InterPro" id="IPR051396">
    <property type="entry name" value="Bact_Antivir_Def_Nuclease"/>
</dbReference>
<evidence type="ECO:0000313" key="2">
    <source>
        <dbReference type="EMBL" id="PPK80821.1"/>
    </source>
</evidence>
<accession>A0A2S6HSU7</accession>
<sequence length="618" mass="73088">MQIISVHIKNFKSIEDMEITDIENALILVGKNNTGKTGILDAIRAAANGYDVTKEDFNEKKQKIEIIMTLAITQEDLELFHRAGIVSQYKRFDTWLHDFMTKLPSYQEGKLSFTFQASWNGETRFFDGYHKNNRYIKEVMPRLYYIDSQRELNQFQNDLLLFQEDDQLSRLRNHVCIFDSARACSQCFQCIGLINQKKPEELAVYETAKLLEYKMYQLNLNDFAARVNENYRKNGGYEEIRFSLVCDPNEMFKVTAETYHEEREKTSPISNLSNGMRSLYMLSLLEAYTEDGKRIPNIIIVEDPEIFLHPQLQKASSEILYRLSKKNQVIFTTHSPNMLFNFTRRQIRQVVLDRGGYSVVKEKTDIDVILDDLGYGAIDLLGVSFVFIVEGKQDKSRLPLLLEKYYSEIYDKEGNLSRISIITTNSCTNIKTYANLKYMNQVYLRDQFLMIRDGDGKDPEELAGELCRYYDERGRDEIDRLPKVTRRNVLILKYYSFENYFFNPKIMEQLGIVESEDAFYRILFEKWNEYLYRLKSGKQFLEAVGKNMESPEELKEHMEEFKQYMRGHNLFDIFYGPYKKQEGEILRRYIDLAPREDFKDILDATDRFVYFENRKMEK</sequence>
<dbReference type="Pfam" id="PF13175">
    <property type="entry name" value="AAA_15"/>
    <property type="match status" value="1"/>
</dbReference>
<evidence type="ECO:0000313" key="3">
    <source>
        <dbReference type="Proteomes" id="UP000237749"/>
    </source>
</evidence>
<dbReference type="Gene3D" id="3.40.50.300">
    <property type="entry name" value="P-loop containing nucleotide triphosphate hydrolases"/>
    <property type="match status" value="1"/>
</dbReference>
<organism evidence="2 3">
    <name type="scientific">Lacrimispora xylanisolvens</name>
    <dbReference type="NCBI Taxonomy" id="384636"/>
    <lineage>
        <taxon>Bacteria</taxon>
        <taxon>Bacillati</taxon>
        <taxon>Bacillota</taxon>
        <taxon>Clostridia</taxon>
        <taxon>Lachnospirales</taxon>
        <taxon>Lachnospiraceae</taxon>
        <taxon>Lacrimispora</taxon>
    </lineage>
</organism>
<gene>
    <name evidence="2" type="ORF">BXY41_10536</name>
</gene>
<dbReference type="Proteomes" id="UP000237749">
    <property type="component" value="Unassembled WGS sequence"/>
</dbReference>
<keyword evidence="2" id="KW-0540">Nuclease</keyword>
<dbReference type="PANTHER" id="PTHR43581:SF4">
    <property type="entry name" value="ATP_GTP PHOSPHATASE"/>
    <property type="match status" value="1"/>
</dbReference>
<dbReference type="AlphaFoldDB" id="A0A2S6HSU7"/>
<dbReference type="RefSeq" id="WP_104436817.1">
    <property type="nucleotide sequence ID" value="NZ_PTJA01000005.1"/>
</dbReference>
<dbReference type="SUPFAM" id="SSF52540">
    <property type="entry name" value="P-loop containing nucleoside triphosphate hydrolases"/>
    <property type="match status" value="1"/>
</dbReference>
<proteinExistence type="predicted"/>
<dbReference type="InterPro" id="IPR027417">
    <property type="entry name" value="P-loop_NTPase"/>
</dbReference>
<dbReference type="GO" id="GO:0004519">
    <property type="term" value="F:endonuclease activity"/>
    <property type="evidence" value="ECO:0007669"/>
    <property type="project" value="UniProtKB-KW"/>
</dbReference>
<evidence type="ECO:0000259" key="1">
    <source>
        <dbReference type="Pfam" id="PF13175"/>
    </source>
</evidence>
<feature type="domain" description="Endonuclease GajA/Old nuclease/RecF-like AAA" evidence="1">
    <location>
        <begin position="1"/>
        <end position="338"/>
    </location>
</feature>
<dbReference type="OrthoDB" id="9792800at2"/>
<dbReference type="PANTHER" id="PTHR43581">
    <property type="entry name" value="ATP/GTP PHOSPHATASE"/>
    <property type="match status" value="1"/>
</dbReference>